<name>A0A371GBN2_MUCPR</name>
<protein>
    <submittedName>
        <fullName evidence="1">Uncharacterized protein</fullName>
    </submittedName>
</protein>
<dbReference type="Proteomes" id="UP000257109">
    <property type="component" value="Unassembled WGS sequence"/>
</dbReference>
<evidence type="ECO:0000313" key="2">
    <source>
        <dbReference type="Proteomes" id="UP000257109"/>
    </source>
</evidence>
<comment type="caution">
    <text evidence="1">The sequence shown here is derived from an EMBL/GenBank/DDBJ whole genome shotgun (WGS) entry which is preliminary data.</text>
</comment>
<dbReference type="EMBL" id="QJKJ01006082">
    <property type="protein sequence ID" value="RDX87972.1"/>
    <property type="molecule type" value="Genomic_DNA"/>
</dbReference>
<dbReference type="AlphaFoldDB" id="A0A371GBN2"/>
<gene>
    <name evidence="1" type="ORF">CR513_30496</name>
</gene>
<organism evidence="1 2">
    <name type="scientific">Mucuna pruriens</name>
    <name type="common">Velvet bean</name>
    <name type="synonym">Dolichos pruriens</name>
    <dbReference type="NCBI Taxonomy" id="157652"/>
    <lineage>
        <taxon>Eukaryota</taxon>
        <taxon>Viridiplantae</taxon>
        <taxon>Streptophyta</taxon>
        <taxon>Embryophyta</taxon>
        <taxon>Tracheophyta</taxon>
        <taxon>Spermatophyta</taxon>
        <taxon>Magnoliopsida</taxon>
        <taxon>eudicotyledons</taxon>
        <taxon>Gunneridae</taxon>
        <taxon>Pentapetalae</taxon>
        <taxon>rosids</taxon>
        <taxon>fabids</taxon>
        <taxon>Fabales</taxon>
        <taxon>Fabaceae</taxon>
        <taxon>Papilionoideae</taxon>
        <taxon>50 kb inversion clade</taxon>
        <taxon>NPAAA clade</taxon>
        <taxon>indigoferoid/millettioid clade</taxon>
        <taxon>Phaseoleae</taxon>
        <taxon>Mucuna</taxon>
    </lineage>
</organism>
<sequence length="75" mass="8710">MVHIREYATKARVVKRYNSTVFPRPLQKGDLVLKRILKGVATNKLTPNWEGPFRLVTARDTKTYERQLVDDCLGH</sequence>
<accession>A0A371GBN2</accession>
<feature type="non-terminal residue" evidence="1">
    <location>
        <position position="1"/>
    </location>
</feature>
<reference evidence="1" key="1">
    <citation type="submission" date="2018-05" db="EMBL/GenBank/DDBJ databases">
        <title>Draft genome of Mucuna pruriens seed.</title>
        <authorList>
            <person name="Nnadi N.E."/>
            <person name="Vos R."/>
            <person name="Hasami M.H."/>
            <person name="Devisetty U.K."/>
            <person name="Aguiy J.C."/>
        </authorList>
    </citation>
    <scope>NUCLEOTIDE SEQUENCE [LARGE SCALE GENOMIC DNA]</scope>
    <source>
        <strain evidence="1">JCA_2017</strain>
    </source>
</reference>
<keyword evidence="2" id="KW-1185">Reference proteome</keyword>
<proteinExistence type="predicted"/>
<dbReference type="OrthoDB" id="1744372at2759"/>
<evidence type="ECO:0000313" key="1">
    <source>
        <dbReference type="EMBL" id="RDX87972.1"/>
    </source>
</evidence>